<protein>
    <submittedName>
        <fullName evidence="2">Uncharacterized protein</fullName>
    </submittedName>
</protein>
<dbReference type="EMBL" id="BAAABX010000049">
    <property type="protein sequence ID" value="GAA0419638.1"/>
    <property type="molecule type" value="Genomic_DNA"/>
</dbReference>
<proteinExistence type="predicted"/>
<evidence type="ECO:0000256" key="1">
    <source>
        <dbReference type="SAM" id="Phobius"/>
    </source>
</evidence>
<accession>A0ABN0YYR4</accession>
<feature type="transmembrane region" description="Helical" evidence="1">
    <location>
        <begin position="136"/>
        <end position="161"/>
    </location>
</feature>
<comment type="caution">
    <text evidence="2">The sequence shown here is derived from an EMBL/GenBank/DDBJ whole genome shotgun (WGS) entry which is preliminary data.</text>
</comment>
<dbReference type="RefSeq" id="WP_344027451.1">
    <property type="nucleotide sequence ID" value="NZ_BAAABX010000049.1"/>
</dbReference>
<evidence type="ECO:0000313" key="3">
    <source>
        <dbReference type="Proteomes" id="UP001500879"/>
    </source>
</evidence>
<keyword evidence="3" id="KW-1185">Reference proteome</keyword>
<keyword evidence="1" id="KW-0472">Membrane</keyword>
<feature type="transmembrane region" description="Helical" evidence="1">
    <location>
        <begin position="91"/>
        <end position="116"/>
    </location>
</feature>
<sequence length="168" mass="18665">MTTTVPSPTERPVPGWALRLARAMPLLALPVCLWRLPYAFNYTMGWREQTDNSPWLGVPYVFGLSVLTELAALAALALVRPWGETFRGRRVPPALVLVPAALFSLGMLGLATDWVLTTFEVVYPGVGYTNGWWEALATTVSGLFVLSWAPIVTALTVAYYWRRRPVRA</sequence>
<feature type="transmembrane region" description="Helical" evidence="1">
    <location>
        <begin position="60"/>
        <end position="79"/>
    </location>
</feature>
<reference evidence="2 3" key="1">
    <citation type="journal article" date="2019" name="Int. J. Syst. Evol. Microbiol.">
        <title>The Global Catalogue of Microorganisms (GCM) 10K type strain sequencing project: providing services to taxonomists for standard genome sequencing and annotation.</title>
        <authorList>
            <consortium name="The Broad Institute Genomics Platform"/>
            <consortium name="The Broad Institute Genome Sequencing Center for Infectious Disease"/>
            <person name="Wu L."/>
            <person name="Ma J."/>
        </authorList>
    </citation>
    <scope>NUCLEOTIDE SEQUENCE [LARGE SCALE GENOMIC DNA]</scope>
    <source>
        <strain evidence="2 3">JCM 4788</strain>
    </source>
</reference>
<evidence type="ECO:0000313" key="2">
    <source>
        <dbReference type="EMBL" id="GAA0419638.1"/>
    </source>
</evidence>
<name>A0ABN0YYR4_9ACTN</name>
<dbReference type="Proteomes" id="UP001500879">
    <property type="component" value="Unassembled WGS sequence"/>
</dbReference>
<keyword evidence="1" id="KW-1133">Transmembrane helix</keyword>
<keyword evidence="1" id="KW-0812">Transmembrane</keyword>
<gene>
    <name evidence="2" type="ORF">GCM10010357_46260</name>
</gene>
<organism evidence="2 3">
    <name type="scientific">Streptomyces luteireticuli</name>
    <dbReference type="NCBI Taxonomy" id="173858"/>
    <lineage>
        <taxon>Bacteria</taxon>
        <taxon>Bacillati</taxon>
        <taxon>Actinomycetota</taxon>
        <taxon>Actinomycetes</taxon>
        <taxon>Kitasatosporales</taxon>
        <taxon>Streptomycetaceae</taxon>
        <taxon>Streptomyces</taxon>
    </lineage>
</organism>